<dbReference type="InterPro" id="IPR018503">
    <property type="entry name" value="Tetraspanin_CS"/>
</dbReference>
<keyword evidence="4 7" id="KW-1133">Transmembrane helix</keyword>
<evidence type="ECO:0000256" key="3">
    <source>
        <dbReference type="ARBA" id="ARBA00022692"/>
    </source>
</evidence>
<dbReference type="Ensembl" id="ENSCSET00000001903.1">
    <property type="protein sequence ID" value="ENSCSEP00000001871.1"/>
    <property type="gene ID" value="ENSCSEG00000001261.1"/>
</dbReference>
<comment type="similarity">
    <text evidence="2 7">Belongs to the tetraspanin (TM4SF) family.</text>
</comment>
<evidence type="ECO:0000256" key="7">
    <source>
        <dbReference type="RuleBase" id="RU361218"/>
    </source>
</evidence>
<dbReference type="PIRSF" id="PIRSF002419">
    <property type="entry name" value="Tetraspanin"/>
    <property type="match status" value="1"/>
</dbReference>
<evidence type="ECO:0000313" key="8">
    <source>
        <dbReference type="Ensembl" id="ENSCSEP00000001871.1"/>
    </source>
</evidence>
<reference evidence="8 9" key="1">
    <citation type="journal article" date="2014" name="Nat. Genet.">
        <title>Whole-genome sequence of a flatfish provides insights into ZW sex chromosome evolution and adaptation to a benthic lifestyle.</title>
        <authorList>
            <person name="Chen S."/>
            <person name="Zhang G."/>
            <person name="Shao C."/>
            <person name="Huang Q."/>
            <person name="Liu G."/>
            <person name="Zhang P."/>
            <person name="Song W."/>
            <person name="An N."/>
            <person name="Chalopin D."/>
            <person name="Volff J.N."/>
            <person name="Hong Y."/>
            <person name="Li Q."/>
            <person name="Sha Z."/>
            <person name="Zhou H."/>
            <person name="Xie M."/>
            <person name="Yu Q."/>
            <person name="Liu Y."/>
            <person name="Xiang H."/>
            <person name="Wang N."/>
            <person name="Wu K."/>
            <person name="Yang C."/>
            <person name="Zhou Q."/>
            <person name="Liao X."/>
            <person name="Yang L."/>
            <person name="Hu Q."/>
            <person name="Zhang J."/>
            <person name="Meng L."/>
            <person name="Jin L."/>
            <person name="Tian Y."/>
            <person name="Lian J."/>
            <person name="Yang J."/>
            <person name="Miao G."/>
            <person name="Liu S."/>
            <person name="Liang Z."/>
            <person name="Yan F."/>
            <person name="Li Y."/>
            <person name="Sun B."/>
            <person name="Zhang H."/>
            <person name="Zhang J."/>
            <person name="Zhu Y."/>
            <person name="Du M."/>
            <person name="Zhao Y."/>
            <person name="Schartl M."/>
            <person name="Tang Q."/>
            <person name="Wang J."/>
        </authorList>
    </citation>
    <scope>NUCLEOTIDE SEQUENCE</scope>
</reference>
<reference evidence="8" key="3">
    <citation type="submission" date="2025-09" db="UniProtKB">
        <authorList>
            <consortium name="Ensembl"/>
        </authorList>
    </citation>
    <scope>IDENTIFICATION</scope>
</reference>
<accession>A0A3P8UMJ2</accession>
<keyword evidence="9" id="KW-1185">Reference proteome</keyword>
<keyword evidence="6" id="KW-1015">Disulfide bond</keyword>
<dbReference type="PANTHER" id="PTHR19282:SF169">
    <property type="entry name" value="TETRASPANIN-6"/>
    <property type="match status" value="1"/>
</dbReference>
<evidence type="ECO:0000256" key="6">
    <source>
        <dbReference type="PIRSR" id="PIRSR002419-1"/>
    </source>
</evidence>
<dbReference type="Proteomes" id="UP000265120">
    <property type="component" value="Chromosome 3"/>
</dbReference>
<dbReference type="InterPro" id="IPR018499">
    <property type="entry name" value="Tetraspanin/Peripherin"/>
</dbReference>
<organism evidence="8 9">
    <name type="scientific">Cynoglossus semilaevis</name>
    <name type="common">Tongue sole</name>
    <dbReference type="NCBI Taxonomy" id="244447"/>
    <lineage>
        <taxon>Eukaryota</taxon>
        <taxon>Metazoa</taxon>
        <taxon>Chordata</taxon>
        <taxon>Craniata</taxon>
        <taxon>Vertebrata</taxon>
        <taxon>Euteleostomi</taxon>
        <taxon>Actinopterygii</taxon>
        <taxon>Neopterygii</taxon>
        <taxon>Teleostei</taxon>
        <taxon>Neoteleostei</taxon>
        <taxon>Acanthomorphata</taxon>
        <taxon>Carangaria</taxon>
        <taxon>Pleuronectiformes</taxon>
        <taxon>Pleuronectoidei</taxon>
        <taxon>Cynoglossidae</taxon>
        <taxon>Cynoglossinae</taxon>
        <taxon>Cynoglossus</taxon>
    </lineage>
</organism>
<feature type="transmembrane region" description="Helical" evidence="7">
    <location>
        <begin position="12"/>
        <end position="32"/>
    </location>
</feature>
<name>A0A3P8UMJ2_CYNSE</name>
<dbReference type="GeneTree" id="ENSGT00940000159092"/>
<evidence type="ECO:0000256" key="1">
    <source>
        <dbReference type="ARBA" id="ARBA00004141"/>
    </source>
</evidence>
<evidence type="ECO:0000256" key="5">
    <source>
        <dbReference type="ARBA" id="ARBA00023136"/>
    </source>
</evidence>
<feature type="disulfide bond" evidence="6">
    <location>
        <begin position="143"/>
        <end position="166"/>
    </location>
</feature>
<dbReference type="InParanoid" id="A0A3P8UMJ2"/>
<evidence type="ECO:0000256" key="4">
    <source>
        <dbReference type="ARBA" id="ARBA00022989"/>
    </source>
</evidence>
<evidence type="ECO:0000256" key="2">
    <source>
        <dbReference type="ARBA" id="ARBA00006840"/>
    </source>
</evidence>
<comment type="subcellular location">
    <subcellularLocation>
        <location evidence="1 7">Membrane</location>
        <topology evidence="1 7">Multi-pass membrane protein</topology>
    </subcellularLocation>
</comment>
<dbReference type="PROSITE" id="PS00421">
    <property type="entry name" value="TM4_1"/>
    <property type="match status" value="1"/>
</dbReference>
<feature type="transmembrane region" description="Helical" evidence="7">
    <location>
        <begin position="204"/>
        <end position="228"/>
    </location>
</feature>
<dbReference type="PANTHER" id="PTHR19282">
    <property type="entry name" value="TETRASPANIN"/>
    <property type="match status" value="1"/>
</dbReference>
<keyword evidence="3 7" id="KW-0812">Transmembrane</keyword>
<protein>
    <recommendedName>
        <fullName evidence="7">Tetraspanin</fullName>
    </recommendedName>
</protein>
<sequence>MLSVACLKTFLISYSLMFWITGVILLAVGVWGKINLENYFPLPSRGANMAPWVLVGTGVAVIIFGLFGCLATWQGTPWMLKLYALFSILVFLLEIAAAIGGFIFRQQIKAMLGSIYTTAINTYDGKGVTATGVDTIQKTLRCCGVHFYHDWNTSSYFTTNGIPTSCCSTTNCPSDSLKDVSLAQSLVYNEGCFSLITNAMESNLAIVGGISIGFAFFHLLGIFLACYFSRFMTAKPQP</sequence>
<keyword evidence="5 7" id="KW-0472">Membrane</keyword>
<dbReference type="GO" id="GO:0005886">
    <property type="term" value="C:plasma membrane"/>
    <property type="evidence" value="ECO:0007669"/>
    <property type="project" value="TreeGrafter"/>
</dbReference>
<dbReference type="Gene3D" id="1.10.1450.10">
    <property type="entry name" value="Tetraspanin"/>
    <property type="match status" value="1"/>
</dbReference>
<feature type="transmembrane region" description="Helical" evidence="7">
    <location>
        <begin position="82"/>
        <end position="104"/>
    </location>
</feature>
<dbReference type="Pfam" id="PF00335">
    <property type="entry name" value="Tetraspanin"/>
    <property type="match status" value="1"/>
</dbReference>
<dbReference type="SUPFAM" id="SSF48652">
    <property type="entry name" value="Tetraspanin"/>
    <property type="match status" value="1"/>
</dbReference>
<dbReference type="InterPro" id="IPR000301">
    <property type="entry name" value="Tetraspanin_animals"/>
</dbReference>
<dbReference type="AlphaFoldDB" id="A0A3P8UMJ2"/>
<feature type="transmembrane region" description="Helical" evidence="7">
    <location>
        <begin position="52"/>
        <end position="70"/>
    </location>
</feature>
<proteinExistence type="inferred from homology"/>
<dbReference type="OMA" id="GCINLMK"/>
<dbReference type="PRINTS" id="PR00259">
    <property type="entry name" value="TMFOUR"/>
</dbReference>
<reference evidence="8" key="2">
    <citation type="submission" date="2025-08" db="UniProtKB">
        <authorList>
            <consortium name="Ensembl"/>
        </authorList>
    </citation>
    <scope>IDENTIFICATION</scope>
</reference>
<dbReference type="InterPro" id="IPR008952">
    <property type="entry name" value="Tetraspanin_EC2_sf"/>
</dbReference>
<evidence type="ECO:0000313" key="9">
    <source>
        <dbReference type="Proteomes" id="UP000265120"/>
    </source>
</evidence>